<comment type="similarity">
    <text evidence="4">Belongs to the acyl carrier protein (ACP) family.</text>
</comment>
<keyword evidence="4" id="KW-0275">Fatty acid biosynthesis</keyword>
<feature type="domain" description="Carrier" evidence="7">
    <location>
        <begin position="1"/>
        <end position="75"/>
    </location>
</feature>
<dbReference type="SUPFAM" id="SSF47336">
    <property type="entry name" value="ACP-like"/>
    <property type="match status" value="1"/>
</dbReference>
<evidence type="ECO:0000256" key="3">
    <source>
        <dbReference type="ARBA" id="ARBA00022553"/>
    </source>
</evidence>
<keyword evidence="4" id="KW-0443">Lipid metabolism</keyword>
<comment type="function">
    <text evidence="4 6">Carrier of the growing fatty acid chain in fatty acid biosynthesis.</text>
</comment>
<reference evidence="8" key="2">
    <citation type="submission" date="2021-04" db="EMBL/GenBank/DDBJ databases">
        <authorList>
            <person name="Gilroy R."/>
        </authorList>
    </citation>
    <scope>NUCLEOTIDE SEQUENCE</scope>
    <source>
        <strain evidence="8">USAMLcec3-2134</strain>
    </source>
</reference>
<organism evidence="8 9">
    <name type="scientific">Candidatus Eisenbergiella merdigallinarum</name>
    <dbReference type="NCBI Taxonomy" id="2838552"/>
    <lineage>
        <taxon>Bacteria</taxon>
        <taxon>Bacillati</taxon>
        <taxon>Bacillota</taxon>
        <taxon>Clostridia</taxon>
        <taxon>Lachnospirales</taxon>
        <taxon>Lachnospiraceae</taxon>
        <taxon>Eisenbergiella</taxon>
    </lineage>
</organism>
<dbReference type="Gene3D" id="1.10.1200.10">
    <property type="entry name" value="ACP-like"/>
    <property type="match status" value="1"/>
</dbReference>
<comment type="PTM">
    <text evidence="4">4'-phosphopantetheine is transferred from CoA to a specific serine of apo-ACP by AcpS. This modification is essential for activity because fatty acids are bound in thioester linkage to the sulfhydryl of the prosthetic group.</text>
</comment>
<dbReference type="GO" id="GO:0000035">
    <property type="term" value="F:acyl binding"/>
    <property type="evidence" value="ECO:0007669"/>
    <property type="project" value="TreeGrafter"/>
</dbReference>
<dbReference type="InterPro" id="IPR036736">
    <property type="entry name" value="ACP-like_sf"/>
</dbReference>
<comment type="caution">
    <text evidence="8">The sequence shown here is derived from an EMBL/GenBank/DDBJ whole genome shotgun (WGS) entry which is preliminary data.</text>
</comment>
<gene>
    <name evidence="4 8" type="primary">acpP</name>
    <name evidence="8" type="ORF">H9763_04295</name>
</gene>
<keyword evidence="1 4" id="KW-0596">Phosphopantetheine</keyword>
<keyword evidence="4" id="KW-0276">Fatty acid metabolism</keyword>
<keyword evidence="2 4" id="KW-0963">Cytoplasm</keyword>
<dbReference type="GO" id="GO:0016020">
    <property type="term" value="C:membrane"/>
    <property type="evidence" value="ECO:0007669"/>
    <property type="project" value="GOC"/>
</dbReference>
<evidence type="ECO:0000259" key="7">
    <source>
        <dbReference type="PROSITE" id="PS50075"/>
    </source>
</evidence>
<reference evidence="8" key="1">
    <citation type="journal article" date="2021" name="PeerJ">
        <title>Extensive microbial diversity within the chicken gut microbiome revealed by metagenomics and culture.</title>
        <authorList>
            <person name="Gilroy R."/>
            <person name="Ravi A."/>
            <person name="Getino M."/>
            <person name="Pursley I."/>
            <person name="Horton D.L."/>
            <person name="Alikhan N.F."/>
            <person name="Baker D."/>
            <person name="Gharbi K."/>
            <person name="Hall N."/>
            <person name="Watson M."/>
            <person name="Adriaenssens E.M."/>
            <person name="Foster-Nyarko E."/>
            <person name="Jarju S."/>
            <person name="Secka A."/>
            <person name="Antonio M."/>
            <person name="Oren A."/>
            <person name="Chaudhuri R.R."/>
            <person name="La Ragione R."/>
            <person name="Hildebrand F."/>
            <person name="Pallen M.J."/>
        </authorList>
    </citation>
    <scope>NUCLEOTIDE SEQUENCE</scope>
    <source>
        <strain evidence="8">USAMLcec3-2134</strain>
    </source>
</reference>
<dbReference type="PANTHER" id="PTHR20863">
    <property type="entry name" value="ACYL CARRIER PROTEIN"/>
    <property type="match status" value="1"/>
</dbReference>
<comment type="PTM">
    <text evidence="6">4'-phosphopantetheine is transferred from CoA to a specific serine of apo-ACP by acpS.</text>
</comment>
<name>A0A9D2MPQ2_9FIRM</name>
<evidence type="ECO:0000256" key="2">
    <source>
        <dbReference type="ARBA" id="ARBA00022490"/>
    </source>
</evidence>
<evidence type="ECO:0000313" key="9">
    <source>
        <dbReference type="Proteomes" id="UP000886883"/>
    </source>
</evidence>
<dbReference type="HAMAP" id="MF_01217">
    <property type="entry name" value="Acyl_carrier"/>
    <property type="match status" value="1"/>
</dbReference>
<keyword evidence="4" id="KW-0444">Lipid biosynthesis</keyword>
<dbReference type="PANTHER" id="PTHR20863:SF62">
    <property type="entry name" value="ACYL CARRIER PROTEIN"/>
    <property type="match status" value="1"/>
</dbReference>
<proteinExistence type="inferred from homology"/>
<dbReference type="GO" id="GO:0005829">
    <property type="term" value="C:cytosol"/>
    <property type="evidence" value="ECO:0007669"/>
    <property type="project" value="TreeGrafter"/>
</dbReference>
<dbReference type="NCBIfam" id="NF002150">
    <property type="entry name" value="PRK00982.1-4"/>
    <property type="match status" value="1"/>
</dbReference>
<comment type="pathway">
    <text evidence="4 6">Lipid metabolism; fatty acid biosynthesis.</text>
</comment>
<dbReference type="NCBIfam" id="TIGR00517">
    <property type="entry name" value="acyl_carrier"/>
    <property type="match status" value="1"/>
</dbReference>
<sequence>MELEKLRQVIAEVLSVDPREVTEETTFVEDLCADSLDVYQIIMGIEDAFEIRIPASEAEKITTVREAVELIKRAEKG</sequence>
<keyword evidence="3 4" id="KW-0597">Phosphoprotein</keyword>
<accession>A0A9D2MPQ2</accession>
<dbReference type="GO" id="GO:0000036">
    <property type="term" value="F:acyl carrier activity"/>
    <property type="evidence" value="ECO:0007669"/>
    <property type="project" value="UniProtKB-UniRule"/>
</dbReference>
<dbReference type="InterPro" id="IPR009081">
    <property type="entry name" value="PP-bd_ACP"/>
</dbReference>
<dbReference type="EMBL" id="DWXE01000014">
    <property type="protein sequence ID" value="HJB90673.1"/>
    <property type="molecule type" value="Genomic_DNA"/>
</dbReference>
<dbReference type="Pfam" id="PF00550">
    <property type="entry name" value="PP-binding"/>
    <property type="match status" value="1"/>
</dbReference>
<protein>
    <recommendedName>
        <fullName evidence="4 5">Acyl carrier protein</fullName>
        <shortName evidence="4">ACP</shortName>
    </recommendedName>
</protein>
<evidence type="ECO:0000256" key="4">
    <source>
        <dbReference type="HAMAP-Rule" id="MF_01217"/>
    </source>
</evidence>
<evidence type="ECO:0000313" key="8">
    <source>
        <dbReference type="EMBL" id="HJB90673.1"/>
    </source>
</evidence>
<dbReference type="GO" id="GO:0009245">
    <property type="term" value="P:lipid A biosynthetic process"/>
    <property type="evidence" value="ECO:0007669"/>
    <property type="project" value="TreeGrafter"/>
</dbReference>
<dbReference type="InterPro" id="IPR003231">
    <property type="entry name" value="ACP"/>
</dbReference>
<dbReference type="Proteomes" id="UP000886883">
    <property type="component" value="Unassembled WGS sequence"/>
</dbReference>
<evidence type="ECO:0000256" key="1">
    <source>
        <dbReference type="ARBA" id="ARBA00022450"/>
    </source>
</evidence>
<comment type="subcellular location">
    <subcellularLocation>
        <location evidence="4">Cytoplasm</location>
    </subcellularLocation>
</comment>
<feature type="modified residue" description="O-(pantetheine 4'-phosphoryl)serine" evidence="4">
    <location>
        <position position="35"/>
    </location>
</feature>
<evidence type="ECO:0000256" key="5">
    <source>
        <dbReference type="NCBIfam" id="TIGR00517"/>
    </source>
</evidence>
<dbReference type="NCBIfam" id="NF002148">
    <property type="entry name" value="PRK00982.1-2"/>
    <property type="match status" value="1"/>
</dbReference>
<evidence type="ECO:0000256" key="6">
    <source>
        <dbReference type="RuleBase" id="RU003545"/>
    </source>
</evidence>
<dbReference type="AlphaFoldDB" id="A0A9D2MPQ2"/>
<dbReference type="PROSITE" id="PS50075">
    <property type="entry name" value="CARRIER"/>
    <property type="match status" value="1"/>
</dbReference>